<reference evidence="8" key="1">
    <citation type="submission" date="2021-04" db="EMBL/GenBank/DDBJ databases">
        <title>Genome based classification of Actinospica acidithermotolerans sp. nov., an actinobacterium isolated from an Indonesian hot spring.</title>
        <authorList>
            <person name="Kusuma A.B."/>
            <person name="Putra K.E."/>
            <person name="Nafisah S."/>
            <person name="Loh J."/>
            <person name="Nouioui I."/>
            <person name="Goodfellow M."/>
        </authorList>
    </citation>
    <scope>NUCLEOTIDE SEQUENCE</scope>
    <source>
        <strain evidence="8">MGRD01-02</strain>
    </source>
</reference>
<evidence type="ECO:0000256" key="6">
    <source>
        <dbReference type="RuleBase" id="RU003355"/>
    </source>
</evidence>
<evidence type="ECO:0000256" key="1">
    <source>
        <dbReference type="ARBA" id="ARBA00011073"/>
    </source>
</evidence>
<feature type="domain" description="Peptidase S8/S53" evidence="7">
    <location>
        <begin position="567"/>
        <end position="806"/>
    </location>
</feature>
<dbReference type="PROSITE" id="PS51892">
    <property type="entry name" value="SUBTILASE"/>
    <property type="match status" value="1"/>
</dbReference>
<name>A0A941E7S1_9ACTN</name>
<evidence type="ECO:0000259" key="7">
    <source>
        <dbReference type="Pfam" id="PF00082"/>
    </source>
</evidence>
<dbReference type="PANTHER" id="PTHR43806:SF11">
    <property type="entry name" value="CEREVISIN-RELATED"/>
    <property type="match status" value="1"/>
</dbReference>
<dbReference type="GO" id="GO:0006508">
    <property type="term" value="P:proteolysis"/>
    <property type="evidence" value="ECO:0007669"/>
    <property type="project" value="UniProtKB-KW"/>
</dbReference>
<keyword evidence="9" id="KW-1185">Reference proteome</keyword>
<dbReference type="PROSITE" id="PS00136">
    <property type="entry name" value="SUBTILASE_ASP"/>
    <property type="match status" value="1"/>
</dbReference>
<feature type="active site" description="Charge relay system" evidence="5">
    <location>
        <position position="616"/>
    </location>
</feature>
<dbReference type="EMBL" id="JAGSOH010000020">
    <property type="protein sequence ID" value="MBR7826641.1"/>
    <property type="molecule type" value="Genomic_DNA"/>
</dbReference>
<evidence type="ECO:0000313" key="9">
    <source>
        <dbReference type="Proteomes" id="UP000676325"/>
    </source>
</evidence>
<dbReference type="RefSeq" id="WP_212517790.1">
    <property type="nucleotide sequence ID" value="NZ_JAGSOH010000020.1"/>
</dbReference>
<evidence type="ECO:0000313" key="8">
    <source>
        <dbReference type="EMBL" id="MBR7826641.1"/>
    </source>
</evidence>
<accession>A0A941E7S1</accession>
<evidence type="ECO:0000256" key="4">
    <source>
        <dbReference type="ARBA" id="ARBA00022825"/>
    </source>
</evidence>
<dbReference type="InterPro" id="IPR011990">
    <property type="entry name" value="TPR-like_helical_dom_sf"/>
</dbReference>
<dbReference type="InterPro" id="IPR015500">
    <property type="entry name" value="Peptidase_S8_subtilisin-rel"/>
</dbReference>
<comment type="similarity">
    <text evidence="1 5 6">Belongs to the peptidase S8 family.</text>
</comment>
<dbReference type="Pfam" id="PF00082">
    <property type="entry name" value="Peptidase_S8"/>
    <property type="match status" value="1"/>
</dbReference>
<evidence type="ECO:0000256" key="2">
    <source>
        <dbReference type="ARBA" id="ARBA00022670"/>
    </source>
</evidence>
<dbReference type="SUPFAM" id="SSF52743">
    <property type="entry name" value="Subtilisin-like"/>
    <property type="match status" value="1"/>
</dbReference>
<gene>
    <name evidence="8" type="ORF">KDK95_10020</name>
</gene>
<evidence type="ECO:0000256" key="3">
    <source>
        <dbReference type="ARBA" id="ARBA00022801"/>
    </source>
</evidence>
<dbReference type="InterPro" id="IPR023828">
    <property type="entry name" value="Peptidase_S8_Ser-AS"/>
</dbReference>
<dbReference type="InterPro" id="IPR036852">
    <property type="entry name" value="Peptidase_S8/S53_dom_sf"/>
</dbReference>
<keyword evidence="4 5" id="KW-0720">Serine protease</keyword>
<dbReference type="AlphaFoldDB" id="A0A941E7S1"/>
<protein>
    <submittedName>
        <fullName evidence="8">S8 family serine peptidase</fullName>
    </submittedName>
</protein>
<dbReference type="Proteomes" id="UP000676325">
    <property type="component" value="Unassembled WGS sequence"/>
</dbReference>
<dbReference type="GO" id="GO:0004252">
    <property type="term" value="F:serine-type endopeptidase activity"/>
    <property type="evidence" value="ECO:0007669"/>
    <property type="project" value="UniProtKB-UniRule"/>
</dbReference>
<feature type="active site" description="Charge relay system" evidence="5">
    <location>
        <position position="771"/>
    </location>
</feature>
<dbReference type="InterPro" id="IPR050131">
    <property type="entry name" value="Peptidase_S8_subtilisin-like"/>
</dbReference>
<sequence>MSGPLQQLVTDLERILTEDAGTASHGELADIPGRLEAVLDAIAAQPPLTEITECNRLAVLLDMCGYSGEAGRLLIATHEACQGFGPEQARVLNQRGMLAALRGDDEQAAELFEEALFTPSLQSPELRQILQTNLAEVALRRGDLVTANQWANRARAATPAVNSALLELVLARIAFQTARHRADRNAMATSVQALAAATRRRIGELDPHSIQALTLVGNLAAAQSDVAWSCGEIARIEVIIDALSVTALRLSAAVGGGDPRALEIYAAIAIAQSRLACNDGSPPRIDQAGQQLKSLYERVVAITDPRDVRMMTLTLDLAIARVELARTHDASTLSEATNDLRKMATRLEDALGPQSATTLEALANLAIADLEILRTSGTGELAVPAVARLNGIAERVDRGLGLHHPLAAKLNVALQRGRRSTAFRRVGDGGSAVRTEPVSATANLGNSSRRRALSRDTLERLLSRHPDAIFTDGAVHRRDQLLVAEHQSEHAREAVADYVERIDEYPEIGVHRLRLRASARVDVPELAANLRDQGIGATPNHLLRGEPSYGVPTLCAPVAAPVANGVGRKVTVAVLDTGITPHPWFTNTDWWSEVTPEQLDPVDAGCDYELDAQAGHGTFVAGVLLQKAPNARLWIDRLLDDIGVCDELELLHSLGRIRRREQATGTKVDIVNLSLGGYAHADHPSPLVADALRRFGSHTVVVTAAGNNGSDRPFWPAALKDCVAVGTKAPFSDRGWWVDASAPGVDVVGPFPQRRPDGEIELGYARWSGTSFAAPYVAGAIAHLANDKNITAREAAELLLDTARPKTDPDFGVEIG</sequence>
<dbReference type="Gene3D" id="3.40.50.200">
    <property type="entry name" value="Peptidase S8/S53 domain"/>
    <property type="match status" value="1"/>
</dbReference>
<keyword evidence="2 5" id="KW-0645">Protease</keyword>
<comment type="caution">
    <text evidence="8">The sequence shown here is derived from an EMBL/GenBank/DDBJ whole genome shotgun (WGS) entry which is preliminary data.</text>
</comment>
<keyword evidence="3 5" id="KW-0378">Hydrolase</keyword>
<feature type="active site" description="Charge relay system" evidence="5">
    <location>
        <position position="576"/>
    </location>
</feature>
<evidence type="ECO:0000256" key="5">
    <source>
        <dbReference type="PROSITE-ProRule" id="PRU01240"/>
    </source>
</evidence>
<proteinExistence type="inferred from homology"/>
<dbReference type="SUPFAM" id="SSF48452">
    <property type="entry name" value="TPR-like"/>
    <property type="match status" value="1"/>
</dbReference>
<organism evidence="8 9">
    <name type="scientific">Actinospica acidithermotolerans</name>
    <dbReference type="NCBI Taxonomy" id="2828514"/>
    <lineage>
        <taxon>Bacteria</taxon>
        <taxon>Bacillati</taxon>
        <taxon>Actinomycetota</taxon>
        <taxon>Actinomycetes</taxon>
        <taxon>Catenulisporales</taxon>
        <taxon>Actinospicaceae</taxon>
        <taxon>Actinospica</taxon>
    </lineage>
</organism>
<dbReference type="InterPro" id="IPR023827">
    <property type="entry name" value="Peptidase_S8_Asp-AS"/>
</dbReference>
<dbReference type="PROSITE" id="PS00138">
    <property type="entry name" value="SUBTILASE_SER"/>
    <property type="match status" value="1"/>
</dbReference>
<dbReference type="PANTHER" id="PTHR43806">
    <property type="entry name" value="PEPTIDASE S8"/>
    <property type="match status" value="1"/>
</dbReference>
<dbReference type="InterPro" id="IPR000209">
    <property type="entry name" value="Peptidase_S8/S53_dom"/>
</dbReference>
<dbReference type="Gene3D" id="1.25.40.10">
    <property type="entry name" value="Tetratricopeptide repeat domain"/>
    <property type="match status" value="1"/>
</dbReference>
<dbReference type="PRINTS" id="PR00723">
    <property type="entry name" value="SUBTILISIN"/>
</dbReference>